<evidence type="ECO:0000259" key="9">
    <source>
        <dbReference type="SMART" id="SM00062"/>
    </source>
</evidence>
<comment type="catalytic activity">
    <reaction evidence="8">
        <text>Exolytic cleavage of the (1-&gt;4)-beta-glycosidic linkage between N-acetylmuramic acid (MurNAc) and N-acetylglucosamine (GlcNAc) residues in peptidoglycan, from either the reducing or the non-reducing ends of the peptidoglycan chains, with concomitant formation of a 1,6-anhydrobond in the MurNAc residue.</text>
        <dbReference type="EC" id="4.2.2.n1"/>
    </reaction>
</comment>
<organism evidence="10 11">
    <name type="scientific">Povalibacter uvarum</name>
    <dbReference type="NCBI Taxonomy" id="732238"/>
    <lineage>
        <taxon>Bacteria</taxon>
        <taxon>Pseudomonadati</taxon>
        <taxon>Pseudomonadota</taxon>
        <taxon>Gammaproteobacteria</taxon>
        <taxon>Steroidobacterales</taxon>
        <taxon>Steroidobacteraceae</taxon>
        <taxon>Povalibacter</taxon>
    </lineage>
</organism>
<comment type="similarity">
    <text evidence="2">Belongs to the bacterial solute-binding protein 3 family.</text>
</comment>
<evidence type="ECO:0000256" key="7">
    <source>
        <dbReference type="ARBA" id="ARBA00023316"/>
    </source>
</evidence>
<dbReference type="InterPro" id="IPR001638">
    <property type="entry name" value="Solute-binding_3/MltF_N"/>
</dbReference>
<gene>
    <name evidence="8" type="primary">mltF</name>
    <name evidence="10" type="ORF">HNQ60_000376</name>
</gene>
<evidence type="ECO:0000256" key="3">
    <source>
        <dbReference type="ARBA" id="ARBA00022729"/>
    </source>
</evidence>
<dbReference type="AlphaFoldDB" id="A0A841HGR0"/>
<dbReference type="CDD" id="cd13403">
    <property type="entry name" value="MLTF-like"/>
    <property type="match status" value="1"/>
</dbReference>
<comment type="similarity">
    <text evidence="1">Belongs to the transglycosylase Slt family.</text>
</comment>
<keyword evidence="5 8" id="KW-0998">Cell outer membrane</keyword>
<keyword evidence="7 8" id="KW-0961">Cell wall biogenesis/degradation</keyword>
<evidence type="ECO:0000256" key="2">
    <source>
        <dbReference type="ARBA" id="ARBA00010333"/>
    </source>
</evidence>
<accession>A0A841HGR0</accession>
<comment type="domain">
    <text evidence="8">The N-terminal domain does not have lytic activity and probably modulates enzymatic activity. The C-terminal domain is the catalytic active domain.</text>
</comment>
<dbReference type="RefSeq" id="WP_184329323.1">
    <property type="nucleotide sequence ID" value="NZ_JACHHZ010000001.1"/>
</dbReference>
<comment type="similarity">
    <text evidence="8">In the C-terminal section; belongs to the transglycosylase Slt family.</text>
</comment>
<dbReference type="NCBIfam" id="NF008112">
    <property type="entry name" value="PRK10859.1"/>
    <property type="match status" value="1"/>
</dbReference>
<dbReference type="Gene3D" id="3.40.190.10">
    <property type="entry name" value="Periplasmic binding protein-like II"/>
    <property type="match status" value="2"/>
</dbReference>
<dbReference type="GO" id="GO:0000270">
    <property type="term" value="P:peptidoglycan metabolic process"/>
    <property type="evidence" value="ECO:0007669"/>
    <property type="project" value="InterPro"/>
</dbReference>
<comment type="caution">
    <text evidence="10">The sequence shown here is derived from an EMBL/GenBank/DDBJ whole genome shotgun (WGS) entry which is preliminary data.</text>
</comment>
<dbReference type="HAMAP" id="MF_02016">
    <property type="entry name" value="MltF"/>
    <property type="match status" value="1"/>
</dbReference>
<dbReference type="GO" id="GO:0009279">
    <property type="term" value="C:cell outer membrane"/>
    <property type="evidence" value="ECO:0007669"/>
    <property type="project" value="UniProtKB-SubCell"/>
</dbReference>
<evidence type="ECO:0000313" key="11">
    <source>
        <dbReference type="Proteomes" id="UP000588068"/>
    </source>
</evidence>
<dbReference type="Proteomes" id="UP000588068">
    <property type="component" value="Unassembled WGS sequence"/>
</dbReference>
<feature type="region of interest" description="LT domain" evidence="8">
    <location>
        <begin position="255"/>
        <end position="459"/>
    </location>
</feature>
<comment type="function">
    <text evidence="8">Murein-degrading enzyme that degrades murein glycan strands and insoluble, high-molecular weight murein sacculi, with the concomitant formation of a 1,6-anhydromuramoyl product. Lytic transglycosylases (LTs) play an integral role in the metabolism of the peptidoglycan (PG) sacculus. Their lytic action creates space within the PG sacculus to allow for its expansion as well as for the insertion of various structures such as secretion systems and flagella.</text>
</comment>
<evidence type="ECO:0000256" key="5">
    <source>
        <dbReference type="ARBA" id="ARBA00023237"/>
    </source>
</evidence>
<dbReference type="InterPro" id="IPR000189">
    <property type="entry name" value="Transglyc_AS"/>
</dbReference>
<dbReference type="SUPFAM" id="SSF53955">
    <property type="entry name" value="Lysozyme-like"/>
    <property type="match status" value="1"/>
</dbReference>
<dbReference type="PANTHER" id="PTHR35936">
    <property type="entry name" value="MEMBRANE-BOUND LYTIC MUREIN TRANSGLYCOSYLASE F"/>
    <property type="match status" value="1"/>
</dbReference>
<dbReference type="Pfam" id="PF01464">
    <property type="entry name" value="SLT"/>
    <property type="match status" value="1"/>
</dbReference>
<dbReference type="Gene3D" id="1.10.530.10">
    <property type="match status" value="1"/>
</dbReference>
<dbReference type="GO" id="GO:0016998">
    <property type="term" value="P:cell wall macromolecule catabolic process"/>
    <property type="evidence" value="ECO:0007669"/>
    <property type="project" value="UniProtKB-UniRule"/>
</dbReference>
<sequence>MKIALAIVALLLLGTCSQPPSVLDEIMEAGELRVVTRNLPSTYYLGASGPQGPEYELASQMAAELGVRLYIYSVPNVGDVVRELALKRAHIGAAGLTRGMKLPPELAFGPPYQQVREHLIYRQGSTRARNLQQTVDSHIEVVAGSAHAASLEASRLLVPKLSWVENAATETEELLYRLSRREIDYTVADSNEFAIGRAFHPDIRIAFDLTGGKALAWAVDARDPSLLQRVIAFYASAKAEGRLASILDTYYGDVDRFDYIQARVFIDDIAERLPQYRHWFKEAAAQVGIDWRLLAAIGYQESHWVPTATSPTGVRGLMMLTEETARGLGVQDRLDPRESIFGGAQYFLLVRNQIPNRILEPDRTWMTLAAYNVGLGHLEDARILTQIHGKNPDSWNDVREHLPLLTQSKWYTQVKRGYARGWEPVRFVDNIRSYIDILDWVAADSGPPAQRGTGDPVIE</sequence>
<dbReference type="PANTHER" id="PTHR35936:SF32">
    <property type="entry name" value="MEMBRANE-BOUND LYTIC MUREIN TRANSGLYCOSYLASE F"/>
    <property type="match status" value="1"/>
</dbReference>
<dbReference type="SMART" id="SM00062">
    <property type="entry name" value="PBPb"/>
    <property type="match status" value="1"/>
</dbReference>
<evidence type="ECO:0000313" key="10">
    <source>
        <dbReference type="EMBL" id="MBB6091530.1"/>
    </source>
</evidence>
<reference evidence="10 11" key="1">
    <citation type="submission" date="2020-08" db="EMBL/GenBank/DDBJ databases">
        <title>Genomic Encyclopedia of Type Strains, Phase IV (KMG-IV): sequencing the most valuable type-strain genomes for metagenomic binning, comparative biology and taxonomic classification.</title>
        <authorList>
            <person name="Goeker M."/>
        </authorList>
    </citation>
    <scope>NUCLEOTIDE SEQUENCE [LARGE SCALE GENOMIC DNA]</scope>
    <source>
        <strain evidence="10 11">DSM 26723</strain>
    </source>
</reference>
<dbReference type="EC" id="4.2.2.n1" evidence="8"/>
<dbReference type="PROSITE" id="PS00922">
    <property type="entry name" value="TRANSGLYCOSYLASE"/>
    <property type="match status" value="1"/>
</dbReference>
<feature type="active site" evidence="8">
    <location>
        <position position="301"/>
    </location>
</feature>
<dbReference type="CDD" id="cd01009">
    <property type="entry name" value="PBP2_YfhD_N"/>
    <property type="match status" value="1"/>
</dbReference>
<keyword evidence="6 8" id="KW-0456">Lyase</keyword>
<dbReference type="InterPro" id="IPR008258">
    <property type="entry name" value="Transglycosylase_SLT_dom_1"/>
</dbReference>
<dbReference type="GO" id="GO:0008933">
    <property type="term" value="F:peptidoglycan lytic transglycosylase activity"/>
    <property type="evidence" value="ECO:0007669"/>
    <property type="project" value="UniProtKB-UniRule"/>
</dbReference>
<dbReference type="SUPFAM" id="SSF53850">
    <property type="entry name" value="Periplasmic binding protein-like II"/>
    <property type="match status" value="1"/>
</dbReference>
<keyword evidence="4 8" id="KW-0472">Membrane</keyword>
<dbReference type="GO" id="GO:0071555">
    <property type="term" value="P:cell wall organization"/>
    <property type="evidence" value="ECO:0007669"/>
    <property type="project" value="UniProtKB-KW"/>
</dbReference>
<comment type="similarity">
    <text evidence="8">In the N-terminal section; belongs to the bacterial solute-binding protein 3 family.</text>
</comment>
<keyword evidence="3 8" id="KW-0732">Signal</keyword>
<evidence type="ECO:0000256" key="4">
    <source>
        <dbReference type="ARBA" id="ARBA00023136"/>
    </source>
</evidence>
<feature type="domain" description="Solute-binding protein family 3/N-terminal" evidence="9">
    <location>
        <begin position="31"/>
        <end position="254"/>
    </location>
</feature>
<evidence type="ECO:0000256" key="1">
    <source>
        <dbReference type="ARBA" id="ARBA00007734"/>
    </source>
</evidence>
<evidence type="ECO:0000256" key="6">
    <source>
        <dbReference type="ARBA" id="ARBA00023239"/>
    </source>
</evidence>
<dbReference type="EMBL" id="JACHHZ010000001">
    <property type="protein sequence ID" value="MBB6091530.1"/>
    <property type="molecule type" value="Genomic_DNA"/>
</dbReference>
<dbReference type="InterPro" id="IPR023346">
    <property type="entry name" value="Lysozyme-like_dom_sf"/>
</dbReference>
<comment type="caution">
    <text evidence="8">Lacks conserved residue(s) required for the propagation of feature annotation.</text>
</comment>
<dbReference type="InterPro" id="IPR023703">
    <property type="entry name" value="MltF"/>
</dbReference>
<proteinExistence type="inferred from homology"/>
<dbReference type="Pfam" id="PF00497">
    <property type="entry name" value="SBP_bac_3"/>
    <property type="match status" value="1"/>
</dbReference>
<name>A0A841HGR0_9GAMM</name>
<comment type="subcellular location">
    <subcellularLocation>
        <location evidence="8">Cell outer membrane</location>
        <topology evidence="8">Peripheral membrane protein</topology>
    </subcellularLocation>
    <text evidence="8">Attached to the inner leaflet of the outer membrane.</text>
</comment>
<keyword evidence="11" id="KW-1185">Reference proteome</keyword>
<protein>
    <recommendedName>
        <fullName evidence="8">Membrane-bound lytic murein transglycosylase F</fullName>
        <ecNumber evidence="8">4.2.2.n1</ecNumber>
    </recommendedName>
    <alternativeName>
        <fullName evidence="8">Murein lyase F</fullName>
    </alternativeName>
</protein>
<evidence type="ECO:0000256" key="8">
    <source>
        <dbReference type="HAMAP-Rule" id="MF_02016"/>
    </source>
</evidence>